<keyword evidence="1" id="KW-0732">Signal</keyword>
<dbReference type="EMBL" id="JHAC01000070">
    <property type="protein sequence ID" value="EYB66633.1"/>
    <property type="molecule type" value="Genomic_DNA"/>
</dbReference>
<comment type="caution">
    <text evidence="2">The sequence shown here is derived from an EMBL/GenBank/DDBJ whole genome shotgun (WGS) entry which is preliminary data.</text>
</comment>
<dbReference type="OrthoDB" id="64495at2"/>
<keyword evidence="3" id="KW-1185">Reference proteome</keyword>
<gene>
    <name evidence="2" type="ORF">DEIPH_ctg079orf0013</name>
</gene>
<dbReference type="AlphaFoldDB" id="A0A016QKQ9"/>
<dbReference type="STRING" id="1476583.DEIPH_ctg079orf0013"/>
<dbReference type="RefSeq" id="WP_034360107.1">
    <property type="nucleotide sequence ID" value="NZ_JHAC01000070.1"/>
</dbReference>
<feature type="signal peptide" evidence="1">
    <location>
        <begin position="1"/>
        <end position="18"/>
    </location>
</feature>
<dbReference type="PATRIC" id="fig|1476583.3.peg.3263"/>
<organism evidence="2 3">
    <name type="scientific">Deinococcus phoenicis</name>
    <dbReference type="NCBI Taxonomy" id="1476583"/>
    <lineage>
        <taxon>Bacteria</taxon>
        <taxon>Thermotogati</taxon>
        <taxon>Deinococcota</taxon>
        <taxon>Deinococci</taxon>
        <taxon>Deinococcales</taxon>
        <taxon>Deinococcaceae</taxon>
        <taxon>Deinococcus</taxon>
    </lineage>
</organism>
<evidence type="ECO:0000313" key="3">
    <source>
        <dbReference type="Proteomes" id="UP000020492"/>
    </source>
</evidence>
<protein>
    <recommendedName>
        <fullName evidence="4">FlgD Ig-like domain-containing protein</fullName>
    </recommendedName>
</protein>
<sequence length="352" mass="38073">MNRLLPLLILTLCATAHADPNAPLIFQLQPTQYHAYRNDPPPPLTLTLTLQNPTAQAVPLKCLAVGAPVLKRFTAYQNGQAVNRLEQLGQLAPVGNAPTCREVGEVLAVPARTTSTYTRALGPQKVGAQVEYVAGWNVSLRPGFGWLQRASASALVVPEDRPIPTPHPRAYQDALDASHAEWQTRTSRDVPADQRLSFRLADQVSRQAFLAELKKRGLDAGKIDIEVAPPVRLPTRPGFAHAAQVVVLPTNKGYTFALKVTNRTGGPLKVYQAVCEPLALERVSGGLRVWQVGNGPCPAMAPAALLLQPGQSTTREARWDGTNSVGQRVPTGQYRVRMGLGQFVGEAVFTVK</sequence>
<reference evidence="2 3" key="1">
    <citation type="submission" date="2014-03" db="EMBL/GenBank/DDBJ databases">
        <title>Draft genome sequence of Deinococcus phoenicis 1P10ME.</title>
        <authorList>
            <person name="Stepanov V.G."/>
            <person name="Vaishampayan P."/>
            <person name="Venkateswaran K."/>
            <person name="Fox G.E."/>
        </authorList>
    </citation>
    <scope>NUCLEOTIDE SEQUENCE [LARGE SCALE GENOMIC DNA]</scope>
    <source>
        <strain evidence="2 3">1P10ME</strain>
    </source>
</reference>
<name>A0A016QKQ9_9DEIO</name>
<evidence type="ECO:0000256" key="1">
    <source>
        <dbReference type="SAM" id="SignalP"/>
    </source>
</evidence>
<accession>A0A016QKQ9</accession>
<feature type="chain" id="PRO_5001485456" description="FlgD Ig-like domain-containing protein" evidence="1">
    <location>
        <begin position="19"/>
        <end position="352"/>
    </location>
</feature>
<proteinExistence type="predicted"/>
<evidence type="ECO:0000313" key="2">
    <source>
        <dbReference type="EMBL" id="EYB66633.1"/>
    </source>
</evidence>
<dbReference type="Proteomes" id="UP000020492">
    <property type="component" value="Unassembled WGS sequence"/>
</dbReference>
<evidence type="ECO:0008006" key="4">
    <source>
        <dbReference type="Google" id="ProtNLM"/>
    </source>
</evidence>